<dbReference type="PANTHER" id="PTHR42928">
    <property type="entry name" value="TRICARBOXYLATE-BINDING PROTEIN"/>
    <property type="match status" value="1"/>
</dbReference>
<organism evidence="3 4">
    <name type="scientific">Pollutimonas nitritireducens</name>
    <dbReference type="NCBI Taxonomy" id="2045209"/>
    <lineage>
        <taxon>Bacteria</taxon>
        <taxon>Pseudomonadati</taxon>
        <taxon>Pseudomonadota</taxon>
        <taxon>Betaproteobacteria</taxon>
        <taxon>Burkholderiales</taxon>
        <taxon>Alcaligenaceae</taxon>
        <taxon>Pollutimonas</taxon>
    </lineage>
</organism>
<name>A0A2N4UEG3_9BURK</name>
<dbReference type="PIRSF" id="PIRSF017082">
    <property type="entry name" value="YflP"/>
    <property type="match status" value="1"/>
</dbReference>
<dbReference type="InterPro" id="IPR042100">
    <property type="entry name" value="Bug_dom1"/>
</dbReference>
<dbReference type="EMBL" id="PDNV01000008">
    <property type="protein sequence ID" value="PLC53404.1"/>
    <property type="molecule type" value="Genomic_DNA"/>
</dbReference>
<feature type="signal peptide" evidence="2">
    <location>
        <begin position="1"/>
        <end position="34"/>
    </location>
</feature>
<reference evidence="3 4" key="1">
    <citation type="submission" date="2017-10" db="EMBL/GenBank/DDBJ databases">
        <title>Two draft genome sequences of Pusillimonas sp. strains isolated from a nitrate- and radionuclide-contaminated groundwater in Russia.</title>
        <authorList>
            <person name="Grouzdev D.S."/>
            <person name="Tourova T.P."/>
            <person name="Goeva M.A."/>
            <person name="Babich T.L."/>
            <person name="Sokolova D.S."/>
            <person name="Abdullin R."/>
            <person name="Poltaraus A.B."/>
            <person name="Toshchakov S.V."/>
            <person name="Nazina T.N."/>
        </authorList>
    </citation>
    <scope>NUCLEOTIDE SEQUENCE [LARGE SCALE GENOMIC DNA]</scope>
    <source>
        <strain evidence="3 4">JR1/69-2-13</strain>
    </source>
</reference>
<dbReference type="Gene3D" id="3.40.190.150">
    <property type="entry name" value="Bordetella uptake gene, domain 1"/>
    <property type="match status" value="1"/>
</dbReference>
<comment type="caution">
    <text evidence="3">The sequence shown here is derived from an EMBL/GenBank/DDBJ whole genome shotgun (WGS) entry which is preliminary data.</text>
</comment>
<evidence type="ECO:0000256" key="1">
    <source>
        <dbReference type="ARBA" id="ARBA00006987"/>
    </source>
</evidence>
<proteinExistence type="inferred from homology"/>
<dbReference type="SUPFAM" id="SSF53850">
    <property type="entry name" value="Periplasmic binding protein-like II"/>
    <property type="match status" value="1"/>
</dbReference>
<keyword evidence="4" id="KW-1185">Reference proteome</keyword>
<protein>
    <submittedName>
        <fullName evidence="3">Uncharacterized protein</fullName>
    </submittedName>
</protein>
<gene>
    <name evidence="3" type="ORF">CR155_14150</name>
</gene>
<keyword evidence="2" id="KW-0732">Signal</keyword>
<dbReference type="CDD" id="cd07012">
    <property type="entry name" value="PBP2_Bug_TTT"/>
    <property type="match status" value="1"/>
</dbReference>
<evidence type="ECO:0000313" key="4">
    <source>
        <dbReference type="Proteomes" id="UP000234328"/>
    </source>
</evidence>
<dbReference type="AlphaFoldDB" id="A0A2N4UEG3"/>
<evidence type="ECO:0000313" key="3">
    <source>
        <dbReference type="EMBL" id="PLC53404.1"/>
    </source>
</evidence>
<sequence length="333" mass="34852">MYRHTSKSRHLAKHGLVLAALALCPLIMPAPAMAEKFPSRPVTMVVGYPPGGSNDIVARIVAPALGEALGTTIVVENRAGAGGIIGAGHVAKAKPDGYTVLLSSVSPVVLTPQTMTKAPFDSMKDLTAINTVGLTPEAIAIGPTLKVKSLKELLDLARSKQITLSSSGAGGLPHLTIELLKQASKGNIVHVPYKGAGPAVTDTLAGHVDGIVMDLPPLYALIKDGRLNALAVTSEDRVSFLADVPTAREVLPNFNVVNWIGVFAPAGTPADVLTQIDEAIKKTIARPDVKKQLENVAVVPSVLAGPEAFQSFFATEYKRWGAVLKEADVAMSN</sequence>
<dbReference type="Gene3D" id="3.40.190.10">
    <property type="entry name" value="Periplasmic binding protein-like II"/>
    <property type="match status" value="1"/>
</dbReference>
<accession>A0A2N4UEG3</accession>
<evidence type="ECO:0000256" key="2">
    <source>
        <dbReference type="SAM" id="SignalP"/>
    </source>
</evidence>
<dbReference type="Proteomes" id="UP000234328">
    <property type="component" value="Unassembled WGS sequence"/>
</dbReference>
<dbReference type="InterPro" id="IPR005064">
    <property type="entry name" value="BUG"/>
</dbReference>
<comment type="similarity">
    <text evidence="1">Belongs to the UPF0065 (bug) family.</text>
</comment>
<dbReference type="PANTHER" id="PTHR42928:SF5">
    <property type="entry name" value="BLR1237 PROTEIN"/>
    <property type="match status" value="1"/>
</dbReference>
<dbReference type="Pfam" id="PF03401">
    <property type="entry name" value="TctC"/>
    <property type="match status" value="1"/>
</dbReference>
<feature type="chain" id="PRO_5014788325" evidence="2">
    <location>
        <begin position="35"/>
        <end position="333"/>
    </location>
</feature>